<dbReference type="InterPro" id="IPR009057">
    <property type="entry name" value="Homeodomain-like_sf"/>
</dbReference>
<dbReference type="InterPro" id="IPR002197">
    <property type="entry name" value="HTH_Fis"/>
</dbReference>
<dbReference type="Gene3D" id="1.10.8.60">
    <property type="match status" value="1"/>
</dbReference>
<name>A0A1T5LJP8_9FIRM</name>
<dbReference type="CDD" id="cd00009">
    <property type="entry name" value="AAA"/>
    <property type="match status" value="1"/>
</dbReference>
<evidence type="ECO:0000256" key="5">
    <source>
        <dbReference type="ARBA" id="ARBA00023163"/>
    </source>
</evidence>
<sequence length="581" mass="66257">MIYTEIIEYINSMLSNNTLKQNKEFEIIKESFTFYSINSDNINGTLLLLDDFYAIRGVKGIIKSKINLIGKTLNLPFKEKIKSSEVIKYIDSNFCVYFLKEKGYKCEEINYGLCYIIDKTSQKNEMLLENIALKISKTIEILQRYNEENNFLLKYLDSIDEGISTCDTNGNMTYVNKACCEILGIKKEDVANRKKKISPEYRPILNKILNEKKSIIDVEYFPKRNNNTIHLINSSYPVFDDKKKVLGTIDIFRGIKRTTKLANTLVGQNLSYNFENIIGESIILKEKIGLAKSFALSDANIYIEGESGTGKELFAQSIHNYSNRKSEPFIAINCANFPLELVDSELFGYEEGAFTGAKKGGKIGKFELANGGTLFLDEIGEMQLHIQAKLLRVLETKTLSRIGGNKPIKVDVKIIAATNRNLYELVKKGEFREDLYYRLKVLFLEIPPLRERGEDVILLTQYFIKKIGGGMGKNIKGVDKEGEALLLKYNWPGNIRELENIIARALFICNKDIITKEDLIKSGVRIEDIGENIKNNLEEINKEILIDTLRQTKGNKKRTAEILGVSRPTIYRMIKKCGVKL</sequence>
<dbReference type="CDD" id="cd00130">
    <property type="entry name" value="PAS"/>
    <property type="match status" value="1"/>
</dbReference>
<dbReference type="InterPro" id="IPR058031">
    <property type="entry name" value="AAA_lid_NorR"/>
</dbReference>
<dbReference type="PROSITE" id="PS00688">
    <property type="entry name" value="SIGMA54_INTERACT_3"/>
    <property type="match status" value="1"/>
</dbReference>
<keyword evidence="5" id="KW-0804">Transcription</keyword>
<keyword evidence="9" id="KW-1185">Reference proteome</keyword>
<keyword evidence="2" id="KW-0067">ATP-binding</keyword>
<dbReference type="PANTHER" id="PTHR32071:SF57">
    <property type="entry name" value="C4-DICARBOXYLATE TRANSPORT TRANSCRIPTIONAL REGULATORY PROTEIN DCTD"/>
    <property type="match status" value="1"/>
</dbReference>
<proteinExistence type="predicted"/>
<evidence type="ECO:0000256" key="1">
    <source>
        <dbReference type="ARBA" id="ARBA00022741"/>
    </source>
</evidence>
<keyword evidence="1" id="KW-0547">Nucleotide-binding</keyword>
<keyword evidence="3" id="KW-0805">Transcription regulation</keyword>
<feature type="domain" description="PAS" evidence="7">
    <location>
        <begin position="148"/>
        <end position="193"/>
    </location>
</feature>
<dbReference type="InterPro" id="IPR025943">
    <property type="entry name" value="Sigma_54_int_dom_ATP-bd_2"/>
</dbReference>
<gene>
    <name evidence="8" type="ORF">SAMN02194393_02958</name>
</gene>
<dbReference type="AlphaFoldDB" id="A0A1T5LJP8"/>
<dbReference type="InterPro" id="IPR025944">
    <property type="entry name" value="Sigma_54_int_dom_CS"/>
</dbReference>
<dbReference type="Pfam" id="PF25601">
    <property type="entry name" value="AAA_lid_14"/>
    <property type="match status" value="1"/>
</dbReference>
<dbReference type="EMBL" id="FUZT01000007">
    <property type="protein sequence ID" value="SKC76226.1"/>
    <property type="molecule type" value="Genomic_DNA"/>
</dbReference>
<dbReference type="Pfam" id="PF00158">
    <property type="entry name" value="Sigma54_activat"/>
    <property type="match status" value="1"/>
</dbReference>
<dbReference type="PRINTS" id="PR01590">
    <property type="entry name" value="HTHFIS"/>
</dbReference>
<dbReference type="InterPro" id="IPR027417">
    <property type="entry name" value="P-loop_NTPase"/>
</dbReference>
<evidence type="ECO:0000313" key="8">
    <source>
        <dbReference type="EMBL" id="SKC76226.1"/>
    </source>
</evidence>
<dbReference type="PROSITE" id="PS50112">
    <property type="entry name" value="PAS"/>
    <property type="match status" value="1"/>
</dbReference>
<dbReference type="SMART" id="SM00382">
    <property type="entry name" value="AAA"/>
    <property type="match status" value="1"/>
</dbReference>
<dbReference type="Pfam" id="PF13426">
    <property type="entry name" value="PAS_9"/>
    <property type="match status" value="1"/>
</dbReference>
<feature type="domain" description="Sigma-54 factor interaction" evidence="6">
    <location>
        <begin position="277"/>
        <end position="507"/>
    </location>
</feature>
<evidence type="ECO:0000256" key="2">
    <source>
        <dbReference type="ARBA" id="ARBA00022840"/>
    </source>
</evidence>
<dbReference type="InterPro" id="IPR000014">
    <property type="entry name" value="PAS"/>
</dbReference>
<dbReference type="PROSITE" id="PS00675">
    <property type="entry name" value="SIGMA54_INTERACT_1"/>
    <property type="match status" value="1"/>
</dbReference>
<dbReference type="Gene3D" id="3.40.50.300">
    <property type="entry name" value="P-loop containing nucleotide triphosphate hydrolases"/>
    <property type="match status" value="1"/>
</dbReference>
<dbReference type="OrthoDB" id="9803970at2"/>
<dbReference type="Gene3D" id="1.10.10.60">
    <property type="entry name" value="Homeodomain-like"/>
    <property type="match status" value="1"/>
</dbReference>
<dbReference type="GO" id="GO:0043565">
    <property type="term" value="F:sequence-specific DNA binding"/>
    <property type="evidence" value="ECO:0007669"/>
    <property type="project" value="InterPro"/>
</dbReference>
<dbReference type="InterPro" id="IPR025662">
    <property type="entry name" value="Sigma_54_int_dom_ATP-bd_1"/>
</dbReference>
<dbReference type="PANTHER" id="PTHR32071">
    <property type="entry name" value="TRANSCRIPTIONAL REGULATORY PROTEIN"/>
    <property type="match status" value="1"/>
</dbReference>
<evidence type="ECO:0000259" key="7">
    <source>
        <dbReference type="PROSITE" id="PS50112"/>
    </source>
</evidence>
<organism evidence="8 9">
    <name type="scientific">Maledivibacter halophilus</name>
    <dbReference type="NCBI Taxonomy" id="36842"/>
    <lineage>
        <taxon>Bacteria</taxon>
        <taxon>Bacillati</taxon>
        <taxon>Bacillota</taxon>
        <taxon>Clostridia</taxon>
        <taxon>Peptostreptococcales</taxon>
        <taxon>Caminicellaceae</taxon>
        <taxon>Maledivibacter</taxon>
    </lineage>
</organism>
<dbReference type="SUPFAM" id="SSF52540">
    <property type="entry name" value="P-loop containing nucleoside triphosphate hydrolases"/>
    <property type="match status" value="1"/>
</dbReference>
<dbReference type="InterPro" id="IPR002078">
    <property type="entry name" value="Sigma_54_int"/>
</dbReference>
<dbReference type="NCBIfam" id="TIGR00229">
    <property type="entry name" value="sensory_box"/>
    <property type="match status" value="1"/>
</dbReference>
<dbReference type="SMART" id="SM00091">
    <property type="entry name" value="PAS"/>
    <property type="match status" value="1"/>
</dbReference>
<dbReference type="InterPro" id="IPR035965">
    <property type="entry name" value="PAS-like_dom_sf"/>
</dbReference>
<reference evidence="8 9" key="1">
    <citation type="submission" date="2017-02" db="EMBL/GenBank/DDBJ databases">
        <authorList>
            <person name="Peterson S.W."/>
        </authorList>
    </citation>
    <scope>NUCLEOTIDE SEQUENCE [LARGE SCALE GENOMIC DNA]</scope>
    <source>
        <strain evidence="8 9">M1</strain>
    </source>
</reference>
<dbReference type="SUPFAM" id="SSF46689">
    <property type="entry name" value="Homeodomain-like"/>
    <property type="match status" value="1"/>
</dbReference>
<dbReference type="GO" id="GO:0006355">
    <property type="term" value="P:regulation of DNA-templated transcription"/>
    <property type="evidence" value="ECO:0007669"/>
    <property type="project" value="InterPro"/>
</dbReference>
<dbReference type="SUPFAM" id="SSF55785">
    <property type="entry name" value="PYP-like sensor domain (PAS domain)"/>
    <property type="match status" value="1"/>
</dbReference>
<dbReference type="STRING" id="36842.SAMN02194393_02958"/>
<accession>A0A1T5LJP8</accession>
<dbReference type="Pfam" id="PF02954">
    <property type="entry name" value="HTH_8"/>
    <property type="match status" value="1"/>
</dbReference>
<dbReference type="FunFam" id="3.40.50.300:FF:000006">
    <property type="entry name" value="DNA-binding transcriptional regulator NtrC"/>
    <property type="match status" value="1"/>
</dbReference>
<dbReference type="Gene3D" id="3.30.450.20">
    <property type="entry name" value="PAS domain"/>
    <property type="match status" value="1"/>
</dbReference>
<dbReference type="GO" id="GO:0005524">
    <property type="term" value="F:ATP binding"/>
    <property type="evidence" value="ECO:0007669"/>
    <property type="project" value="UniProtKB-KW"/>
</dbReference>
<dbReference type="PROSITE" id="PS00676">
    <property type="entry name" value="SIGMA54_INTERACT_2"/>
    <property type="match status" value="1"/>
</dbReference>
<dbReference type="InterPro" id="IPR003593">
    <property type="entry name" value="AAA+_ATPase"/>
</dbReference>
<evidence type="ECO:0000256" key="3">
    <source>
        <dbReference type="ARBA" id="ARBA00023015"/>
    </source>
</evidence>
<evidence type="ECO:0000259" key="6">
    <source>
        <dbReference type="PROSITE" id="PS50045"/>
    </source>
</evidence>
<dbReference type="Proteomes" id="UP000190285">
    <property type="component" value="Unassembled WGS sequence"/>
</dbReference>
<evidence type="ECO:0000313" key="9">
    <source>
        <dbReference type="Proteomes" id="UP000190285"/>
    </source>
</evidence>
<evidence type="ECO:0000256" key="4">
    <source>
        <dbReference type="ARBA" id="ARBA00023125"/>
    </source>
</evidence>
<protein>
    <submittedName>
        <fullName evidence="8">PAS domain S-box-containing protein</fullName>
    </submittedName>
</protein>
<keyword evidence="4" id="KW-0238">DNA-binding</keyword>
<dbReference type="PROSITE" id="PS50045">
    <property type="entry name" value="SIGMA54_INTERACT_4"/>
    <property type="match status" value="1"/>
</dbReference>
<dbReference type="RefSeq" id="WP_079492622.1">
    <property type="nucleotide sequence ID" value="NZ_FUZT01000007.1"/>
</dbReference>